<evidence type="ECO:0000313" key="9">
    <source>
        <dbReference type="Proteomes" id="UP000184066"/>
    </source>
</evidence>
<dbReference type="EC" id="4.1.2.4" evidence="3 7"/>
<sequence>MTDLRAAAARALACLDLTDLSDDCDLARVEALCGRAVTPHGAVAAICIWPRFVAAARPLLAPDVRIATVVNFPGGEDAPEDYVALTERAIADGADEIDMVIPYRQLLEGRPQAVPAAVERVVRAAGGAPVKAILETGVLQDADAIRQAAELAIEGGARFLKTSTGKAPVNATLGAAQIMLEVIAARDPGVGFKAAGGVRTAAEAAAYLELADRLMGAGWADPTHFRIGASGLLDALLAVLDGRDAPASAQGY</sequence>
<dbReference type="PIRSF" id="PIRSF001357">
    <property type="entry name" value="DeoC"/>
    <property type="match status" value="1"/>
</dbReference>
<proteinExistence type="inferred from homology"/>
<dbReference type="GO" id="GO:0009264">
    <property type="term" value="P:deoxyribonucleotide catabolic process"/>
    <property type="evidence" value="ECO:0007669"/>
    <property type="project" value="UniProtKB-UniRule"/>
</dbReference>
<dbReference type="EMBL" id="FRDL01000002">
    <property type="protein sequence ID" value="SHN57576.1"/>
    <property type="molecule type" value="Genomic_DNA"/>
</dbReference>
<evidence type="ECO:0000256" key="3">
    <source>
        <dbReference type="ARBA" id="ARBA00012515"/>
    </source>
</evidence>
<dbReference type="PANTHER" id="PTHR10889:SF3">
    <property type="entry name" value="DEOXYRIBOSE-PHOSPHATE ALDOLASE"/>
    <property type="match status" value="1"/>
</dbReference>
<keyword evidence="4" id="KW-0456">Lyase</keyword>
<dbReference type="GO" id="GO:0005737">
    <property type="term" value="C:cytoplasm"/>
    <property type="evidence" value="ECO:0007669"/>
    <property type="project" value="InterPro"/>
</dbReference>
<keyword evidence="5" id="KW-0704">Schiff base</keyword>
<dbReference type="SUPFAM" id="SSF51569">
    <property type="entry name" value="Aldolase"/>
    <property type="match status" value="1"/>
</dbReference>
<dbReference type="Proteomes" id="UP000184066">
    <property type="component" value="Unassembled WGS sequence"/>
</dbReference>
<organism evidence="8 9">
    <name type="scientific">Oceanicella actignis</name>
    <dbReference type="NCBI Taxonomy" id="1189325"/>
    <lineage>
        <taxon>Bacteria</taxon>
        <taxon>Pseudomonadati</taxon>
        <taxon>Pseudomonadota</taxon>
        <taxon>Alphaproteobacteria</taxon>
        <taxon>Rhodobacterales</taxon>
        <taxon>Paracoccaceae</taxon>
        <taxon>Oceanicella</taxon>
    </lineage>
</organism>
<reference evidence="8 9" key="1">
    <citation type="submission" date="2016-12" db="EMBL/GenBank/DDBJ databases">
        <authorList>
            <person name="Song W.-J."/>
            <person name="Kurnit D.M."/>
        </authorList>
    </citation>
    <scope>NUCLEOTIDE SEQUENCE [LARGE SCALE GENOMIC DNA]</scope>
    <source>
        <strain evidence="8 9">CGMCC 1.10808</strain>
    </source>
</reference>
<comment type="similarity">
    <text evidence="2">Belongs to the DeoC/FbaB aldolase family. DeoC type 2 subfamily.</text>
</comment>
<evidence type="ECO:0000256" key="7">
    <source>
        <dbReference type="NCBIfam" id="TIGR00126"/>
    </source>
</evidence>
<dbReference type="GO" id="GO:0016052">
    <property type="term" value="P:carbohydrate catabolic process"/>
    <property type="evidence" value="ECO:0007669"/>
    <property type="project" value="TreeGrafter"/>
</dbReference>
<dbReference type="AlphaFoldDB" id="A0A1M7SGF0"/>
<dbReference type="CDD" id="cd00959">
    <property type="entry name" value="DeoC"/>
    <property type="match status" value="1"/>
</dbReference>
<dbReference type="GO" id="GO:0004139">
    <property type="term" value="F:deoxyribose-phosphate aldolase activity"/>
    <property type="evidence" value="ECO:0007669"/>
    <property type="project" value="UniProtKB-UniRule"/>
</dbReference>
<evidence type="ECO:0000256" key="6">
    <source>
        <dbReference type="ARBA" id="ARBA00048791"/>
    </source>
</evidence>
<dbReference type="STRING" id="1189325.SAMN04488119_103131"/>
<name>A0A1M7SGF0_9RHOB</name>
<dbReference type="RefSeq" id="WP_072746431.1">
    <property type="nucleotide sequence ID" value="NZ_FOHL01000003.1"/>
</dbReference>
<dbReference type="SMART" id="SM01133">
    <property type="entry name" value="DeoC"/>
    <property type="match status" value="1"/>
</dbReference>
<protein>
    <recommendedName>
        <fullName evidence="3 7">Deoxyribose-phosphate aldolase</fullName>
        <ecNumber evidence="3 7">4.1.2.4</ecNumber>
    </recommendedName>
</protein>
<comment type="catalytic activity">
    <reaction evidence="6">
        <text>2-deoxy-D-ribose 5-phosphate = D-glyceraldehyde 3-phosphate + acetaldehyde</text>
        <dbReference type="Rhea" id="RHEA:12821"/>
        <dbReference type="ChEBI" id="CHEBI:15343"/>
        <dbReference type="ChEBI" id="CHEBI:59776"/>
        <dbReference type="ChEBI" id="CHEBI:62877"/>
        <dbReference type="EC" id="4.1.2.4"/>
    </reaction>
</comment>
<dbReference type="OrthoDB" id="6579831at2"/>
<evidence type="ECO:0000256" key="1">
    <source>
        <dbReference type="ARBA" id="ARBA00004816"/>
    </source>
</evidence>
<evidence type="ECO:0000313" key="8">
    <source>
        <dbReference type="EMBL" id="SHN57576.1"/>
    </source>
</evidence>
<evidence type="ECO:0000256" key="5">
    <source>
        <dbReference type="ARBA" id="ARBA00023270"/>
    </source>
</evidence>
<dbReference type="InterPro" id="IPR002915">
    <property type="entry name" value="DeoC/FbaB/LacD_aldolase"/>
</dbReference>
<accession>A0A1M7SGF0</accession>
<dbReference type="Gene3D" id="3.20.20.70">
    <property type="entry name" value="Aldolase class I"/>
    <property type="match status" value="1"/>
</dbReference>
<dbReference type="Pfam" id="PF01791">
    <property type="entry name" value="DeoC"/>
    <property type="match status" value="1"/>
</dbReference>
<evidence type="ECO:0000256" key="4">
    <source>
        <dbReference type="ARBA" id="ARBA00023239"/>
    </source>
</evidence>
<evidence type="ECO:0000256" key="2">
    <source>
        <dbReference type="ARBA" id="ARBA00009473"/>
    </source>
</evidence>
<dbReference type="InterPro" id="IPR013785">
    <property type="entry name" value="Aldolase_TIM"/>
</dbReference>
<gene>
    <name evidence="8" type="ORF">SAMN05216200_102378</name>
</gene>
<comment type="pathway">
    <text evidence="1">Carbohydrate degradation; 2-deoxy-D-ribose 1-phosphate degradation; D-glyceraldehyde 3-phosphate and acetaldehyde from 2-deoxy-alpha-D-ribose 1-phosphate: step 2/2.</text>
</comment>
<keyword evidence="9" id="KW-1185">Reference proteome</keyword>
<dbReference type="InterPro" id="IPR011343">
    <property type="entry name" value="DeoC"/>
</dbReference>
<dbReference type="NCBIfam" id="TIGR00126">
    <property type="entry name" value="deoC"/>
    <property type="match status" value="1"/>
</dbReference>
<dbReference type="PANTHER" id="PTHR10889">
    <property type="entry name" value="DEOXYRIBOSE-PHOSPHATE ALDOLASE"/>
    <property type="match status" value="1"/>
</dbReference>